<dbReference type="PATRIC" id="fig|1286635.3.peg.1466"/>
<dbReference type="InterPro" id="IPR006679">
    <property type="entry name" value="Adenine_deam"/>
</dbReference>
<evidence type="ECO:0000256" key="5">
    <source>
        <dbReference type="ARBA" id="ARBA00047720"/>
    </source>
</evidence>
<dbReference type="HAMAP" id="MF_01518">
    <property type="entry name" value="Adenine_deamin"/>
    <property type="match status" value="1"/>
</dbReference>
<comment type="similarity">
    <text evidence="1 6">Belongs to the metallo-dependent hydrolases superfamily. Adenine deaminase family.</text>
</comment>
<evidence type="ECO:0000256" key="2">
    <source>
        <dbReference type="ARBA" id="ARBA00012782"/>
    </source>
</evidence>
<dbReference type="InterPro" id="IPR006680">
    <property type="entry name" value="Amidohydro-rel"/>
</dbReference>
<dbReference type="PANTHER" id="PTHR11113:SF2">
    <property type="entry name" value="ADENINE DEAMINASE"/>
    <property type="match status" value="1"/>
</dbReference>
<evidence type="ECO:0000256" key="6">
    <source>
        <dbReference type="HAMAP-Rule" id="MF_01518"/>
    </source>
</evidence>
<sequence length="608" mass="65354">MSMHHTRISHHLITRDLAAVAMGAKPADLIIKNGRLVDVCTARIREPVDIAVYQGHIALVGDAAHVQVNSQTRVMDASGKYLCPGLIDSHMHIESSMVDLPAFAAGVLPQGTTTICPDIHELTNVLGMKAVDLFYESAKGLPLKALIAMPVCVPSLPGMEDAGADVTPSLVREAYESGRVFLQGEQMNFPGVIFGDDTVHQIISAGIRANKVLTGHFSSRDTNAGLNAYIASGMTADHETTTAQGAAARAMRGMYVQQRYGSAWLDLPQLVEAITHDPGCDTRFYTLVTDDVTAATVVSNGHLVRVLRKAIQLGINPVMALQMVTINPAQMLEASRWIGSLTPGRAADILVVDNLTQFTISQVFCDGVAVAEDNQLCRPIHPYAYPDWALKTMHLDWLAPTDFHIPAPFENPVQVRVIHLVPDRVHTLSKTRTLESKDRCLHADPLQDLAKAGVFYRHSPNGSADKSRGLGFVSGTRFIPGSAYASTVSHDSHNLLVVGMDDTAMALAANTLIESGGGLAVVMENRVLAHLPLPLGGIMGLESMETTAVGVQAVENALAQIGCPHKSFEMTLSLLGLVVLGELRLSNRGLVELKDGQAPRRVDLILDS</sequence>
<dbReference type="Gene3D" id="3.20.20.140">
    <property type="entry name" value="Metal-dependent hydrolases"/>
    <property type="match status" value="1"/>
</dbReference>
<reference evidence="9 10" key="1">
    <citation type="journal article" date="2013" name="Genome Announc.">
        <title>Draft Genome Sequence of Desulfotignum phosphitoxidans DSM 13687 Strain FiPS-3.</title>
        <authorList>
            <person name="Poehlein A."/>
            <person name="Daniel R."/>
            <person name="Simeonova D.D."/>
        </authorList>
    </citation>
    <scope>NUCLEOTIDE SEQUENCE [LARGE SCALE GENOMIC DNA]</scope>
    <source>
        <strain evidence="9 10">DSM 13687</strain>
    </source>
</reference>
<evidence type="ECO:0000259" key="7">
    <source>
        <dbReference type="Pfam" id="PF01979"/>
    </source>
</evidence>
<name>S0G094_9BACT</name>
<dbReference type="Gene3D" id="2.30.40.10">
    <property type="entry name" value="Urease, subunit C, domain 1"/>
    <property type="match status" value="1"/>
</dbReference>
<comment type="catalytic activity">
    <reaction evidence="5 6">
        <text>adenine + H2O + H(+) = hypoxanthine + NH4(+)</text>
        <dbReference type="Rhea" id="RHEA:23688"/>
        <dbReference type="ChEBI" id="CHEBI:15377"/>
        <dbReference type="ChEBI" id="CHEBI:15378"/>
        <dbReference type="ChEBI" id="CHEBI:16708"/>
        <dbReference type="ChEBI" id="CHEBI:17368"/>
        <dbReference type="ChEBI" id="CHEBI:28938"/>
        <dbReference type="EC" id="3.5.4.2"/>
    </reaction>
</comment>
<evidence type="ECO:0000313" key="10">
    <source>
        <dbReference type="Proteomes" id="UP000014216"/>
    </source>
</evidence>
<comment type="caution">
    <text evidence="9">The sequence shown here is derived from an EMBL/GenBank/DDBJ whole genome shotgun (WGS) entry which is preliminary data.</text>
</comment>
<dbReference type="SUPFAM" id="SSF51556">
    <property type="entry name" value="Metallo-dependent hydrolases"/>
    <property type="match status" value="1"/>
</dbReference>
<dbReference type="PANTHER" id="PTHR11113">
    <property type="entry name" value="N-ACETYLGLUCOSAMINE-6-PHOSPHATE DEACETYLASE"/>
    <property type="match status" value="1"/>
</dbReference>
<feature type="domain" description="Amidohydrolase-related" evidence="7">
    <location>
        <begin position="81"/>
        <end position="370"/>
    </location>
</feature>
<keyword evidence="10" id="KW-1185">Reference proteome</keyword>
<dbReference type="SUPFAM" id="SSF51338">
    <property type="entry name" value="Composite domain of metallo-dependent hydrolases"/>
    <property type="match status" value="1"/>
</dbReference>
<gene>
    <name evidence="6" type="primary">ade</name>
    <name evidence="9" type="ORF">Dpo_2c04890</name>
</gene>
<dbReference type="AlphaFoldDB" id="S0G094"/>
<evidence type="ECO:0000256" key="1">
    <source>
        <dbReference type="ARBA" id="ARBA00006773"/>
    </source>
</evidence>
<comment type="cofactor">
    <cofactor evidence="6">
        <name>Mn(2+)</name>
        <dbReference type="ChEBI" id="CHEBI:29035"/>
    </cofactor>
</comment>
<dbReference type="EC" id="3.5.4.2" evidence="2 6"/>
<evidence type="ECO:0000259" key="8">
    <source>
        <dbReference type="Pfam" id="PF13382"/>
    </source>
</evidence>
<protein>
    <recommendedName>
        <fullName evidence="2 6">Adenine deaminase</fullName>
        <shortName evidence="6">Adenase</shortName>
        <shortName evidence="6">Adenine aminase</shortName>
        <ecNumber evidence="2 6">3.5.4.2</ecNumber>
    </recommendedName>
</protein>
<dbReference type="Pfam" id="PF13382">
    <property type="entry name" value="Adenine_deam_C"/>
    <property type="match status" value="1"/>
</dbReference>
<dbReference type="GO" id="GO:0006146">
    <property type="term" value="P:adenine catabolic process"/>
    <property type="evidence" value="ECO:0007669"/>
    <property type="project" value="InterPro"/>
</dbReference>
<dbReference type="Proteomes" id="UP000014216">
    <property type="component" value="Unassembled WGS sequence"/>
</dbReference>
<dbReference type="InterPro" id="IPR026912">
    <property type="entry name" value="Adenine_deam_C"/>
</dbReference>
<dbReference type="GO" id="GO:0000034">
    <property type="term" value="F:adenine deaminase activity"/>
    <property type="evidence" value="ECO:0007669"/>
    <property type="project" value="UniProtKB-UniRule"/>
</dbReference>
<evidence type="ECO:0000313" key="9">
    <source>
        <dbReference type="EMBL" id="EMS80788.1"/>
    </source>
</evidence>
<dbReference type="EMBL" id="APJX01000002">
    <property type="protein sequence ID" value="EMS80788.1"/>
    <property type="molecule type" value="Genomic_DNA"/>
</dbReference>
<dbReference type="InterPro" id="IPR032466">
    <property type="entry name" value="Metal_Hydrolase"/>
</dbReference>
<dbReference type="Pfam" id="PF01979">
    <property type="entry name" value="Amidohydro_1"/>
    <property type="match status" value="1"/>
</dbReference>
<proteinExistence type="inferred from homology"/>
<keyword evidence="4 6" id="KW-0464">Manganese</keyword>
<dbReference type="InterPro" id="IPR011059">
    <property type="entry name" value="Metal-dep_hydrolase_composite"/>
</dbReference>
<accession>S0G094</accession>
<organism evidence="9 10">
    <name type="scientific">Desulfotignum phosphitoxidans DSM 13687</name>
    <dbReference type="NCBI Taxonomy" id="1286635"/>
    <lineage>
        <taxon>Bacteria</taxon>
        <taxon>Pseudomonadati</taxon>
        <taxon>Thermodesulfobacteriota</taxon>
        <taxon>Desulfobacteria</taxon>
        <taxon>Desulfobacterales</taxon>
        <taxon>Desulfobacteraceae</taxon>
        <taxon>Desulfotignum</taxon>
    </lineage>
</organism>
<feature type="domain" description="Adenine deaminase C-terminal" evidence="8">
    <location>
        <begin position="426"/>
        <end position="595"/>
    </location>
</feature>
<keyword evidence="3 6" id="KW-0378">Hydrolase</keyword>
<dbReference type="OrthoDB" id="9775607at2"/>
<evidence type="ECO:0000256" key="4">
    <source>
        <dbReference type="ARBA" id="ARBA00023211"/>
    </source>
</evidence>
<dbReference type="RefSeq" id="WP_006965064.1">
    <property type="nucleotide sequence ID" value="NZ_APJX01000002.1"/>
</dbReference>
<evidence type="ECO:0000256" key="3">
    <source>
        <dbReference type="ARBA" id="ARBA00022801"/>
    </source>
</evidence>